<reference evidence="6" key="1">
    <citation type="journal article" date="2019" name="Int. J. Syst. Evol. Microbiol.">
        <title>The Global Catalogue of Microorganisms (GCM) 10K type strain sequencing project: providing services to taxonomists for standard genome sequencing and annotation.</title>
        <authorList>
            <consortium name="The Broad Institute Genomics Platform"/>
            <consortium name="The Broad Institute Genome Sequencing Center for Infectious Disease"/>
            <person name="Wu L."/>
            <person name="Ma J."/>
        </authorList>
    </citation>
    <scope>NUCLEOTIDE SEQUENCE [LARGE SCALE GENOMIC DNA]</scope>
    <source>
        <strain evidence="6">JCM 30846</strain>
    </source>
</reference>
<organism evidence="5 6">
    <name type="scientific">Streptomyces tremellae</name>
    <dbReference type="NCBI Taxonomy" id="1124239"/>
    <lineage>
        <taxon>Bacteria</taxon>
        <taxon>Bacillati</taxon>
        <taxon>Actinomycetota</taxon>
        <taxon>Actinomycetes</taxon>
        <taxon>Kitasatosporales</taxon>
        <taxon>Streptomycetaceae</taxon>
        <taxon>Streptomyces</taxon>
    </lineage>
</organism>
<dbReference type="EMBL" id="BAABEP010000051">
    <property type="protein sequence ID" value="GAA3750417.1"/>
    <property type="molecule type" value="Genomic_DNA"/>
</dbReference>
<feature type="region of interest" description="Disordered" evidence="3">
    <location>
        <begin position="116"/>
        <end position="153"/>
    </location>
</feature>
<keyword evidence="1" id="KW-0805">Transcription regulation</keyword>
<dbReference type="InterPro" id="IPR036271">
    <property type="entry name" value="Tet_transcr_reg_TetR-rel_C_sf"/>
</dbReference>
<dbReference type="Pfam" id="PF02909">
    <property type="entry name" value="TetR_C_1"/>
    <property type="match status" value="1"/>
</dbReference>
<gene>
    <name evidence="5" type="ORF">GCM10023082_53120</name>
</gene>
<dbReference type="SUPFAM" id="SSF48498">
    <property type="entry name" value="Tetracyclin repressor-like, C-terminal domain"/>
    <property type="match status" value="1"/>
</dbReference>
<accession>A0ABP7G001</accession>
<evidence type="ECO:0000256" key="3">
    <source>
        <dbReference type="SAM" id="MobiDB-lite"/>
    </source>
</evidence>
<comment type="caution">
    <text evidence="5">The sequence shown here is derived from an EMBL/GenBank/DDBJ whole genome shotgun (WGS) entry which is preliminary data.</text>
</comment>
<proteinExistence type="predicted"/>
<keyword evidence="2" id="KW-0804">Transcription</keyword>
<evidence type="ECO:0000313" key="5">
    <source>
        <dbReference type="EMBL" id="GAA3750417.1"/>
    </source>
</evidence>
<name>A0ABP7G001_9ACTN</name>
<feature type="domain" description="Tetracycline repressor TetR C-terminal" evidence="4">
    <location>
        <begin position="9"/>
        <end position="113"/>
    </location>
</feature>
<dbReference type="Proteomes" id="UP001499884">
    <property type="component" value="Unassembled WGS sequence"/>
</dbReference>
<dbReference type="Gene3D" id="1.10.357.10">
    <property type="entry name" value="Tetracycline Repressor, domain 2"/>
    <property type="match status" value="1"/>
</dbReference>
<keyword evidence="6" id="KW-1185">Reference proteome</keyword>
<evidence type="ECO:0000256" key="1">
    <source>
        <dbReference type="ARBA" id="ARBA00023015"/>
    </source>
</evidence>
<protein>
    <recommendedName>
        <fullName evidence="4">Tetracycline repressor TetR C-terminal domain-containing protein</fullName>
    </recommendedName>
</protein>
<evidence type="ECO:0000256" key="2">
    <source>
        <dbReference type="ARBA" id="ARBA00023163"/>
    </source>
</evidence>
<evidence type="ECO:0000313" key="6">
    <source>
        <dbReference type="Proteomes" id="UP001499884"/>
    </source>
</evidence>
<dbReference type="InterPro" id="IPR004111">
    <property type="entry name" value="Repressor_TetR_C"/>
</dbReference>
<evidence type="ECO:0000259" key="4">
    <source>
        <dbReference type="Pfam" id="PF02909"/>
    </source>
</evidence>
<sequence>MPPLGAVPTNLATLRVREGLLAILLAGGVEARDAAWALDALSLYVSAYALEQSLVEQRRRHPDEEWVLDRGELIRRFTALPADTFPHTRRHAAELASGTGHDRFEFTLRLVTDHLTRHGAARRPAPPDERGRTPAPRGPLRPVVQRPPSRGRP</sequence>